<keyword evidence="3" id="KW-1185">Reference proteome</keyword>
<feature type="compositionally biased region" description="Basic residues" evidence="1">
    <location>
        <begin position="1"/>
        <end position="10"/>
    </location>
</feature>
<comment type="caution">
    <text evidence="2">The sequence shown here is derived from an EMBL/GenBank/DDBJ whole genome shotgun (WGS) entry which is preliminary data.</text>
</comment>
<name>A0ABT0KUM6_9GAMM</name>
<feature type="compositionally biased region" description="Polar residues" evidence="1">
    <location>
        <begin position="17"/>
        <end position="26"/>
    </location>
</feature>
<dbReference type="EMBL" id="JAKIKU010000015">
    <property type="protein sequence ID" value="MCL1047533.1"/>
    <property type="molecule type" value="Genomic_DNA"/>
</dbReference>
<reference evidence="2 3" key="1">
    <citation type="submission" date="2022-01" db="EMBL/GenBank/DDBJ databases">
        <title>Whole genome-based taxonomy of the Shewanellaceae.</title>
        <authorList>
            <person name="Martin-Rodriguez A.J."/>
        </authorList>
    </citation>
    <scope>NUCLEOTIDE SEQUENCE [LARGE SCALE GENOMIC DNA]</scope>
    <source>
        <strain evidence="2 3">DSM 24955</strain>
    </source>
</reference>
<sequence length="82" mass="9366">MMGQHNHKSGANKETRLCQQVASSHQPEAVLNSSQIAKRLGRSTKTIGAWLRSPNNNLKAFKCENEWHVYQSDFQSWEQSSH</sequence>
<dbReference type="RefSeq" id="WP_248956861.1">
    <property type="nucleotide sequence ID" value="NZ_JAKIKU010000015.1"/>
</dbReference>
<evidence type="ECO:0000313" key="3">
    <source>
        <dbReference type="Proteomes" id="UP001202134"/>
    </source>
</evidence>
<dbReference type="Proteomes" id="UP001202134">
    <property type="component" value="Unassembled WGS sequence"/>
</dbReference>
<gene>
    <name evidence="2" type="ORF">L2737_19715</name>
</gene>
<organism evidence="2 3">
    <name type="scientific">Shewanella electrodiphila</name>
    <dbReference type="NCBI Taxonomy" id="934143"/>
    <lineage>
        <taxon>Bacteria</taxon>
        <taxon>Pseudomonadati</taxon>
        <taxon>Pseudomonadota</taxon>
        <taxon>Gammaproteobacteria</taxon>
        <taxon>Alteromonadales</taxon>
        <taxon>Shewanellaceae</taxon>
        <taxon>Shewanella</taxon>
    </lineage>
</organism>
<evidence type="ECO:0000313" key="2">
    <source>
        <dbReference type="EMBL" id="MCL1047533.1"/>
    </source>
</evidence>
<feature type="region of interest" description="Disordered" evidence="1">
    <location>
        <begin position="1"/>
        <end position="26"/>
    </location>
</feature>
<accession>A0ABT0KUM6</accession>
<evidence type="ECO:0000256" key="1">
    <source>
        <dbReference type="SAM" id="MobiDB-lite"/>
    </source>
</evidence>
<protein>
    <submittedName>
        <fullName evidence="2">Helix-turn-helix domain-containing protein</fullName>
    </submittedName>
</protein>
<proteinExistence type="predicted"/>